<accession>A0ABM1PKC2</accession>
<name>A0ABM1PKC2_DROAR</name>
<evidence type="ECO:0000313" key="2">
    <source>
        <dbReference type="Proteomes" id="UP000694904"/>
    </source>
</evidence>
<dbReference type="Proteomes" id="UP000694904">
    <property type="component" value="Chromosome 5"/>
</dbReference>
<reference evidence="2" key="2">
    <citation type="journal article" date="2016" name="G3 (Bethesda)">
        <title>Genome Evolution in Three Species of Cactophilic Drosophila.</title>
        <authorList>
            <person name="Sanchez-Flores A."/>
            <person name="Penazola F."/>
            <person name="Carpinteyro-Ponce J."/>
            <person name="Nazario-Yepiz N."/>
            <person name="Abreu-Goodger C."/>
            <person name="Machado C.A."/>
            <person name="Markow T.A."/>
        </authorList>
    </citation>
    <scope>NUCLEOTIDE SEQUENCE [LARGE SCALE GENOMIC DNA]</scope>
</reference>
<protein>
    <submittedName>
        <fullName evidence="3">Fibronectin-binding protein A-like isoform X1</fullName>
    </submittedName>
</protein>
<reference evidence="3" key="3">
    <citation type="submission" date="2025-08" db="UniProtKB">
        <authorList>
            <consortium name="RefSeq"/>
        </authorList>
    </citation>
    <scope>IDENTIFICATION</scope>
    <source>
        <tissue evidence="3">Whole organism</tissue>
    </source>
</reference>
<feature type="compositionally biased region" description="Basic and acidic residues" evidence="1">
    <location>
        <begin position="298"/>
        <end position="307"/>
    </location>
</feature>
<reference evidence="2" key="1">
    <citation type="journal article" date="1997" name="Nucleic Acids Res.">
        <title>tRNAscan-SE: a program for improved detection of transfer RNA genes in genomic sequence.</title>
        <authorList>
            <person name="Lowe T.M."/>
            <person name="Eddy S.R."/>
        </authorList>
    </citation>
    <scope>NUCLEOTIDE SEQUENCE [LARGE SCALE GENOMIC DNA]</scope>
</reference>
<organism evidence="2 3">
    <name type="scientific">Drosophila arizonae</name>
    <name type="common">Fruit fly</name>
    <dbReference type="NCBI Taxonomy" id="7263"/>
    <lineage>
        <taxon>Eukaryota</taxon>
        <taxon>Metazoa</taxon>
        <taxon>Ecdysozoa</taxon>
        <taxon>Arthropoda</taxon>
        <taxon>Hexapoda</taxon>
        <taxon>Insecta</taxon>
        <taxon>Pterygota</taxon>
        <taxon>Neoptera</taxon>
        <taxon>Endopterygota</taxon>
        <taxon>Diptera</taxon>
        <taxon>Brachycera</taxon>
        <taxon>Muscomorpha</taxon>
        <taxon>Ephydroidea</taxon>
        <taxon>Drosophilidae</taxon>
        <taxon>Drosophila</taxon>
    </lineage>
</organism>
<proteinExistence type="predicted"/>
<dbReference type="GeneID" id="108616749"/>
<sequence length="307" mass="33743">MERLQPGDACVECSSRGVNHKLRYFYINLNEQLLKCESRRCLWPHTDAVSSSSSSDDEQETIRSPKHSLNLDDDEFIKQLLENLTPSTEIAEASTKANNSKCDSSLTPNVPSSSNAIMDLLEESHPPATTTAPVISMPNIFGEFEQQPEQTAFNLEPVNAPPFQLSTKAGNFATSISQELPTPKIPLEKELPTPMIPLEKELPTPMIPLEKELPKASTFQTPPRKASTLPRSELHSKPMPPTAPTTNASSSTAASQFLNALKAQPVQGARTKRTRQLPRPESSSGGGSPRFSTQDIKQTLERISKQK</sequence>
<feature type="compositionally biased region" description="Low complexity" evidence="1">
    <location>
        <begin position="244"/>
        <end position="255"/>
    </location>
</feature>
<feature type="region of interest" description="Disordered" evidence="1">
    <location>
        <begin position="47"/>
        <end position="68"/>
    </location>
</feature>
<dbReference type="RefSeq" id="XP_017867658.1">
    <property type="nucleotide sequence ID" value="XM_018012169.1"/>
</dbReference>
<evidence type="ECO:0000313" key="3">
    <source>
        <dbReference type="RefSeq" id="XP_017867658.1"/>
    </source>
</evidence>
<gene>
    <name evidence="3" type="primary">LOC108616749</name>
</gene>
<evidence type="ECO:0000256" key="1">
    <source>
        <dbReference type="SAM" id="MobiDB-lite"/>
    </source>
</evidence>
<keyword evidence="2" id="KW-1185">Reference proteome</keyword>
<feature type="region of interest" description="Disordered" evidence="1">
    <location>
        <begin position="213"/>
        <end position="307"/>
    </location>
</feature>